<sequence>MKKVSYMFLIVLLLFAQMAVGKVDAAVEGDFIYDEVGGQVKIISYTGGANVIIPSTINTYPVTEIGDGAFSNMLLESIVIPNSVTTIGVSAFQQASLESVEIPDSVTTIGAFAFKQNQLKAITIPPNITRIEPDTFQAAFSDELQSIEIPQGVNFIGFGAFANNKLKNIVIPSSVQTIEHSVFNSNELTSVDIPEGVMSIEGATFLNNHLTSITIPNSVTFIGGNAFQNNRLEKVQFLNSSTHVEPTAFTNQMKNGHAFEGWYEDEHFSTSWSNTTPPIGMAIYSKWSPGPYNVIFEDNGSDVLIQSQFAFYDEKVTEPATPTKAGHIFEGWYSDSIFSNKWDFVNDTVTDNMTLYAKWQANDYTVQFVTDGDSSIPNQTVAHNGFITKPATPTKMGHIFEGWYEDSSFVNEWDFTTNTVTGPMTLYAKWQVNNYTVQFATNGGSAVTNQMIAHNGLVVMPTVPTRTGYTFSGWYQDAALTQPWDFTNAKVTATMTLYAKWVTNSPSGNTGGNSPSIPSEVTVNFEVDGGSVVDKQVIGYNTKLSQIAIPTKADYIFEGWYQDRELTQKWDMTTTITSDITLYAKWVKNNESQSEIEIEQPTIKLPFITFRDISNHWAKDMIEELANQGIIQGYLDGTFHPNEQISRQHVALLLTRAFDFEVVREIEHFADVPTSHVYYEPIRILQQAGIVDGVGQGAFNPSGSLTRVQLAKILVNAFNIEVGGESTFKDVSQKH</sequence>
<evidence type="ECO:0000256" key="1">
    <source>
        <dbReference type="ARBA" id="ARBA00004196"/>
    </source>
</evidence>
<evidence type="ECO:0000256" key="2">
    <source>
        <dbReference type="SAM" id="SignalP"/>
    </source>
</evidence>
<feature type="domain" description="SLH" evidence="3">
    <location>
        <begin position="605"/>
        <end position="668"/>
    </location>
</feature>
<comment type="subcellular location">
    <subcellularLocation>
        <location evidence="1">Cell envelope</location>
    </subcellularLocation>
</comment>
<dbReference type="EMBL" id="JARSFG010000002">
    <property type="protein sequence ID" value="MEC1176984.1"/>
    <property type="molecule type" value="Genomic_DNA"/>
</dbReference>
<organism evidence="4 5">
    <name type="scientific">Metasolibacillus meyeri</name>
    <dbReference type="NCBI Taxonomy" id="1071052"/>
    <lineage>
        <taxon>Bacteria</taxon>
        <taxon>Bacillati</taxon>
        <taxon>Bacillota</taxon>
        <taxon>Bacilli</taxon>
        <taxon>Bacillales</taxon>
        <taxon>Caryophanaceae</taxon>
        <taxon>Metasolibacillus</taxon>
    </lineage>
</organism>
<dbReference type="Pfam" id="PF13306">
    <property type="entry name" value="LRR_5"/>
    <property type="match status" value="2"/>
</dbReference>
<evidence type="ECO:0000259" key="3">
    <source>
        <dbReference type="PROSITE" id="PS51272"/>
    </source>
</evidence>
<name>A0AAW9NME5_9BACL</name>
<gene>
    <name evidence="4" type="ORF">P9B03_00585</name>
</gene>
<dbReference type="NCBIfam" id="TIGR02543">
    <property type="entry name" value="List_Bact_rpt"/>
    <property type="match status" value="4"/>
</dbReference>
<dbReference type="Proteomes" id="UP001344888">
    <property type="component" value="Unassembled WGS sequence"/>
</dbReference>
<dbReference type="InterPro" id="IPR026906">
    <property type="entry name" value="LRR_5"/>
</dbReference>
<feature type="signal peptide" evidence="2">
    <location>
        <begin position="1"/>
        <end position="25"/>
    </location>
</feature>
<accession>A0AAW9NME5</accession>
<keyword evidence="5" id="KW-1185">Reference proteome</keyword>
<dbReference type="RefSeq" id="WP_326121192.1">
    <property type="nucleotide sequence ID" value="NZ_JARSFG010000002.1"/>
</dbReference>
<dbReference type="GO" id="GO:0030313">
    <property type="term" value="C:cell envelope"/>
    <property type="evidence" value="ECO:0007669"/>
    <property type="project" value="UniProtKB-SubCell"/>
</dbReference>
<dbReference type="InterPro" id="IPR013378">
    <property type="entry name" value="InlB-like_B-rpt"/>
</dbReference>
<feature type="domain" description="SLH" evidence="3">
    <location>
        <begin position="669"/>
        <end position="728"/>
    </location>
</feature>
<reference evidence="4 5" key="1">
    <citation type="submission" date="2023-03" db="EMBL/GenBank/DDBJ databases">
        <title>Bacillus Genome Sequencing.</title>
        <authorList>
            <person name="Dunlap C."/>
        </authorList>
    </citation>
    <scope>NUCLEOTIDE SEQUENCE [LARGE SCALE GENOMIC DNA]</scope>
    <source>
        <strain evidence="4 5">B-59205</strain>
    </source>
</reference>
<dbReference type="InterPro" id="IPR032675">
    <property type="entry name" value="LRR_dom_sf"/>
</dbReference>
<evidence type="ECO:0000313" key="5">
    <source>
        <dbReference type="Proteomes" id="UP001344888"/>
    </source>
</evidence>
<dbReference type="AlphaFoldDB" id="A0AAW9NME5"/>
<dbReference type="PANTHER" id="PTHR45661">
    <property type="entry name" value="SURFACE ANTIGEN"/>
    <property type="match status" value="1"/>
</dbReference>
<protein>
    <submittedName>
        <fullName evidence="4">InlB B-repeat-containing protein</fullName>
    </submittedName>
</protein>
<dbReference type="Pfam" id="PF00395">
    <property type="entry name" value="SLH"/>
    <property type="match status" value="2"/>
</dbReference>
<proteinExistence type="predicted"/>
<dbReference type="Gene3D" id="3.80.10.10">
    <property type="entry name" value="Ribonuclease Inhibitor"/>
    <property type="match status" value="2"/>
</dbReference>
<dbReference type="InterPro" id="IPR053139">
    <property type="entry name" value="Surface_bspA-like"/>
</dbReference>
<dbReference type="PANTHER" id="PTHR45661:SF3">
    <property type="entry name" value="IG-LIKE DOMAIN-CONTAINING PROTEIN"/>
    <property type="match status" value="1"/>
</dbReference>
<comment type="caution">
    <text evidence="4">The sequence shown here is derived from an EMBL/GenBank/DDBJ whole genome shotgun (WGS) entry which is preliminary data.</text>
</comment>
<dbReference type="PROSITE" id="PS51272">
    <property type="entry name" value="SLH"/>
    <property type="match status" value="2"/>
</dbReference>
<dbReference type="InterPro" id="IPR001119">
    <property type="entry name" value="SLH_dom"/>
</dbReference>
<dbReference type="InterPro" id="IPR042229">
    <property type="entry name" value="Listeria/Bacterioides_rpt_sf"/>
</dbReference>
<feature type="chain" id="PRO_5043880640" evidence="2">
    <location>
        <begin position="26"/>
        <end position="735"/>
    </location>
</feature>
<evidence type="ECO:0000313" key="4">
    <source>
        <dbReference type="EMBL" id="MEC1176984.1"/>
    </source>
</evidence>
<dbReference type="Pfam" id="PF09479">
    <property type="entry name" value="Flg_new"/>
    <property type="match status" value="4"/>
</dbReference>
<keyword evidence="2" id="KW-0732">Signal</keyword>
<dbReference type="Gene3D" id="2.60.40.4270">
    <property type="entry name" value="Listeria-Bacteroides repeat domain"/>
    <property type="match status" value="4"/>
</dbReference>